<dbReference type="AlphaFoldDB" id="A0A2R6WBK6"/>
<gene>
    <name evidence="2" type="ORF">MARPO_0114s0046</name>
</gene>
<evidence type="ECO:0000313" key="3">
    <source>
        <dbReference type="Proteomes" id="UP000244005"/>
    </source>
</evidence>
<name>A0A2R6WBK6_MARPO</name>
<evidence type="ECO:0000313" key="2">
    <source>
        <dbReference type="EMBL" id="PTQ31234.1"/>
    </source>
</evidence>
<organism evidence="2 3">
    <name type="scientific">Marchantia polymorpha</name>
    <name type="common">Common liverwort</name>
    <name type="synonym">Marchantia aquatica</name>
    <dbReference type="NCBI Taxonomy" id="3197"/>
    <lineage>
        <taxon>Eukaryota</taxon>
        <taxon>Viridiplantae</taxon>
        <taxon>Streptophyta</taxon>
        <taxon>Embryophyta</taxon>
        <taxon>Marchantiophyta</taxon>
        <taxon>Marchantiopsida</taxon>
        <taxon>Marchantiidae</taxon>
        <taxon>Marchantiales</taxon>
        <taxon>Marchantiaceae</taxon>
        <taxon>Marchantia</taxon>
    </lineage>
</organism>
<accession>A0A2R6WBK6</accession>
<dbReference type="EMBL" id="KZ772786">
    <property type="protein sequence ID" value="PTQ31234.1"/>
    <property type="molecule type" value="Genomic_DNA"/>
</dbReference>
<protein>
    <submittedName>
        <fullName evidence="2">Uncharacterized protein</fullName>
    </submittedName>
</protein>
<reference evidence="3" key="1">
    <citation type="journal article" date="2017" name="Cell">
        <title>Insights into land plant evolution garnered from the Marchantia polymorpha genome.</title>
        <authorList>
            <person name="Bowman J.L."/>
            <person name="Kohchi T."/>
            <person name="Yamato K.T."/>
            <person name="Jenkins J."/>
            <person name="Shu S."/>
            <person name="Ishizaki K."/>
            <person name="Yamaoka S."/>
            <person name="Nishihama R."/>
            <person name="Nakamura Y."/>
            <person name="Berger F."/>
            <person name="Adam C."/>
            <person name="Aki S.S."/>
            <person name="Althoff F."/>
            <person name="Araki T."/>
            <person name="Arteaga-Vazquez M.A."/>
            <person name="Balasubrmanian S."/>
            <person name="Barry K."/>
            <person name="Bauer D."/>
            <person name="Boehm C.R."/>
            <person name="Briginshaw L."/>
            <person name="Caballero-Perez J."/>
            <person name="Catarino B."/>
            <person name="Chen F."/>
            <person name="Chiyoda S."/>
            <person name="Chovatia M."/>
            <person name="Davies K.M."/>
            <person name="Delmans M."/>
            <person name="Demura T."/>
            <person name="Dierschke T."/>
            <person name="Dolan L."/>
            <person name="Dorantes-Acosta A.E."/>
            <person name="Eklund D.M."/>
            <person name="Florent S.N."/>
            <person name="Flores-Sandoval E."/>
            <person name="Fujiyama A."/>
            <person name="Fukuzawa H."/>
            <person name="Galik B."/>
            <person name="Grimanelli D."/>
            <person name="Grimwood J."/>
            <person name="Grossniklaus U."/>
            <person name="Hamada T."/>
            <person name="Haseloff J."/>
            <person name="Hetherington A.J."/>
            <person name="Higo A."/>
            <person name="Hirakawa Y."/>
            <person name="Hundley H.N."/>
            <person name="Ikeda Y."/>
            <person name="Inoue K."/>
            <person name="Inoue S.I."/>
            <person name="Ishida S."/>
            <person name="Jia Q."/>
            <person name="Kakita M."/>
            <person name="Kanazawa T."/>
            <person name="Kawai Y."/>
            <person name="Kawashima T."/>
            <person name="Kennedy M."/>
            <person name="Kinose K."/>
            <person name="Kinoshita T."/>
            <person name="Kohara Y."/>
            <person name="Koide E."/>
            <person name="Komatsu K."/>
            <person name="Kopischke S."/>
            <person name="Kubo M."/>
            <person name="Kyozuka J."/>
            <person name="Lagercrantz U."/>
            <person name="Lin S.S."/>
            <person name="Lindquist E."/>
            <person name="Lipzen A.M."/>
            <person name="Lu C.W."/>
            <person name="De Luna E."/>
            <person name="Martienssen R.A."/>
            <person name="Minamino N."/>
            <person name="Mizutani M."/>
            <person name="Mizutani M."/>
            <person name="Mochizuki N."/>
            <person name="Monte I."/>
            <person name="Mosher R."/>
            <person name="Nagasaki H."/>
            <person name="Nakagami H."/>
            <person name="Naramoto S."/>
            <person name="Nishitani K."/>
            <person name="Ohtani M."/>
            <person name="Okamoto T."/>
            <person name="Okumura M."/>
            <person name="Phillips J."/>
            <person name="Pollak B."/>
            <person name="Reinders A."/>
            <person name="Rovekamp M."/>
            <person name="Sano R."/>
            <person name="Sawa S."/>
            <person name="Schmid M.W."/>
            <person name="Shirakawa M."/>
            <person name="Solano R."/>
            <person name="Spunde A."/>
            <person name="Suetsugu N."/>
            <person name="Sugano S."/>
            <person name="Sugiyama A."/>
            <person name="Sun R."/>
            <person name="Suzuki Y."/>
            <person name="Takenaka M."/>
            <person name="Takezawa D."/>
            <person name="Tomogane H."/>
            <person name="Tsuzuki M."/>
            <person name="Ueda T."/>
            <person name="Umeda M."/>
            <person name="Ward J.M."/>
            <person name="Watanabe Y."/>
            <person name="Yazaki K."/>
            <person name="Yokoyama R."/>
            <person name="Yoshitake Y."/>
            <person name="Yotsui I."/>
            <person name="Zachgo S."/>
            <person name="Schmutz J."/>
        </authorList>
    </citation>
    <scope>NUCLEOTIDE SEQUENCE [LARGE SCALE GENOMIC DNA]</scope>
    <source>
        <strain evidence="3">Tak-1</strain>
    </source>
</reference>
<keyword evidence="3" id="KW-1185">Reference proteome</keyword>
<proteinExistence type="predicted"/>
<sequence length="190" mass="20874">MGTVGRTGSIKMAKRCLALPQFARRIGPSALEFVCPFVRSRALGYGYVSPDARSQGHIQRGEISMSCSGQRLLSAFSGPSFIVSRLAFFTEGIFLFGGHCELGAGAAHTYVMKSMQPILPWNVVLCRRSPSRQRRRRSSQNTRAISSVYHALDPCSRFWTAIDRNNEEGDAKGSEGAGTKRGKYLPPLLD</sequence>
<evidence type="ECO:0000256" key="1">
    <source>
        <dbReference type="SAM" id="MobiDB-lite"/>
    </source>
</evidence>
<dbReference type="Gramene" id="Mp4g06080.1">
    <property type="protein sequence ID" value="Mp4g06080.1.cds"/>
    <property type="gene ID" value="Mp4g06080"/>
</dbReference>
<feature type="region of interest" description="Disordered" evidence="1">
    <location>
        <begin position="166"/>
        <end position="190"/>
    </location>
</feature>
<dbReference type="Proteomes" id="UP000244005">
    <property type="component" value="Unassembled WGS sequence"/>
</dbReference>